<proteinExistence type="predicted"/>
<protein>
    <submittedName>
        <fullName evidence="2">Uncharacterized protein isoform X1</fullName>
    </submittedName>
</protein>
<evidence type="ECO:0000313" key="1">
    <source>
        <dbReference type="Proteomes" id="UP000000437"/>
    </source>
</evidence>
<accession>A0AC58HVY6</accession>
<dbReference type="RefSeq" id="XP_073786148.1">
    <property type="nucleotide sequence ID" value="XM_073930047.1"/>
</dbReference>
<gene>
    <name evidence="2" type="primary">LOC141378765</name>
</gene>
<organism evidence="1 2">
    <name type="scientific">Danio rerio</name>
    <name type="common">Zebrafish</name>
    <name type="synonym">Brachydanio rerio</name>
    <dbReference type="NCBI Taxonomy" id="7955"/>
    <lineage>
        <taxon>Eukaryota</taxon>
        <taxon>Metazoa</taxon>
        <taxon>Chordata</taxon>
        <taxon>Craniata</taxon>
        <taxon>Vertebrata</taxon>
        <taxon>Euteleostomi</taxon>
        <taxon>Actinopterygii</taxon>
        <taxon>Neopterygii</taxon>
        <taxon>Teleostei</taxon>
        <taxon>Ostariophysi</taxon>
        <taxon>Cypriniformes</taxon>
        <taxon>Danionidae</taxon>
        <taxon>Danioninae</taxon>
        <taxon>Danio</taxon>
    </lineage>
</organism>
<reference evidence="2" key="1">
    <citation type="submission" date="2025-08" db="UniProtKB">
        <authorList>
            <consortium name="RefSeq"/>
        </authorList>
    </citation>
    <scope>IDENTIFICATION</scope>
    <source>
        <strain evidence="2">Tuebingen</strain>
        <tissue evidence="2">Fibroblasts and whole tissue</tissue>
    </source>
</reference>
<sequence length="321" mass="36394">MILWCVKTLISSHDMSVNLFIPSQGQNIQRAKIFSQNKEVPEGGKLEVKCSAFGLATKAVYIYLCTDGIAVDVQYGQDVFFKIERVEINQSGNYSCVFSEEKLKITKVMGYGQNNIFINVTESLINTYIHVEKSEVLQGSDAEFICSTSSPLNKTQSKNIILAYLIKNEKPVKVNIWNTEEMKTTFTLRDVRMEDAGMYSCAVLLNMLPHHERRFKQNNKVNFQIAAESDRSTSTVIIILTYGMIMLIILLLGLWFLIQKQGCIVGKKRSLRIETELEQTEVIYEVSPKPDTAGTDEIRSIVCAASENDFSDYNNLVLYNE</sequence>
<dbReference type="Proteomes" id="UP000000437">
    <property type="component" value="Chromosome 18"/>
</dbReference>
<evidence type="ECO:0000313" key="2">
    <source>
        <dbReference type="RefSeq" id="XP_073786148.1"/>
    </source>
</evidence>
<keyword evidence="1" id="KW-1185">Reference proteome</keyword>
<name>A0AC58HVY6_DANRE</name>